<dbReference type="InterPro" id="IPR006058">
    <property type="entry name" value="2Fe2S_fd_BS"/>
</dbReference>
<name>A0ABP7KJJ4_9MICO</name>
<dbReference type="InterPro" id="IPR036010">
    <property type="entry name" value="2Fe-2S_ferredoxin-like_sf"/>
</dbReference>
<dbReference type="EMBL" id="BAABCN010000005">
    <property type="protein sequence ID" value="GAA3879527.1"/>
    <property type="molecule type" value="Genomic_DNA"/>
</dbReference>
<dbReference type="Pfam" id="PF00111">
    <property type="entry name" value="Fer2"/>
    <property type="match status" value="1"/>
</dbReference>
<feature type="domain" description="2Fe-2S ferredoxin-type" evidence="1">
    <location>
        <begin position="1"/>
        <end position="92"/>
    </location>
</feature>
<evidence type="ECO:0000313" key="2">
    <source>
        <dbReference type="EMBL" id="GAA3879527.1"/>
    </source>
</evidence>
<reference evidence="3" key="1">
    <citation type="journal article" date="2019" name="Int. J. Syst. Evol. Microbiol.">
        <title>The Global Catalogue of Microorganisms (GCM) 10K type strain sequencing project: providing services to taxonomists for standard genome sequencing and annotation.</title>
        <authorList>
            <consortium name="The Broad Institute Genomics Platform"/>
            <consortium name="The Broad Institute Genome Sequencing Center for Infectious Disease"/>
            <person name="Wu L."/>
            <person name="Ma J."/>
        </authorList>
    </citation>
    <scope>NUCLEOTIDE SEQUENCE [LARGE SCALE GENOMIC DNA]</scope>
    <source>
        <strain evidence="3">JCM 17021</strain>
    </source>
</reference>
<dbReference type="SUPFAM" id="SSF54292">
    <property type="entry name" value="2Fe-2S ferredoxin-like"/>
    <property type="match status" value="1"/>
</dbReference>
<evidence type="ECO:0000259" key="1">
    <source>
        <dbReference type="PROSITE" id="PS51085"/>
    </source>
</evidence>
<evidence type="ECO:0000313" key="3">
    <source>
        <dbReference type="Proteomes" id="UP001501803"/>
    </source>
</evidence>
<keyword evidence="3" id="KW-1185">Reference proteome</keyword>
<accession>A0ABP7KJJ4</accession>
<sequence length="92" mass="9998">MRIPALGVEVTVPPSATLLETLETAGVDALFDCRKGECGLCEARIVSLEGEIDHRDVFYSERQRDAKSKICVCVSRVCESADQRGVITLALS</sequence>
<comment type="caution">
    <text evidence="2">The sequence shown here is derived from an EMBL/GenBank/DDBJ whole genome shotgun (WGS) entry which is preliminary data.</text>
</comment>
<proteinExistence type="predicted"/>
<dbReference type="PROSITE" id="PS00197">
    <property type="entry name" value="2FE2S_FER_1"/>
    <property type="match status" value="1"/>
</dbReference>
<protein>
    <recommendedName>
        <fullName evidence="1">2Fe-2S ferredoxin-type domain-containing protein</fullName>
    </recommendedName>
</protein>
<dbReference type="Proteomes" id="UP001501803">
    <property type="component" value="Unassembled WGS sequence"/>
</dbReference>
<dbReference type="InterPro" id="IPR012675">
    <property type="entry name" value="Beta-grasp_dom_sf"/>
</dbReference>
<dbReference type="InterPro" id="IPR001041">
    <property type="entry name" value="2Fe-2S_ferredoxin-type"/>
</dbReference>
<dbReference type="CDD" id="cd00207">
    <property type="entry name" value="fer2"/>
    <property type="match status" value="1"/>
</dbReference>
<gene>
    <name evidence="2" type="ORF">GCM10022381_22320</name>
</gene>
<dbReference type="PROSITE" id="PS51085">
    <property type="entry name" value="2FE2S_FER_2"/>
    <property type="match status" value="1"/>
</dbReference>
<dbReference type="Gene3D" id="3.10.20.30">
    <property type="match status" value="1"/>
</dbReference>
<organism evidence="2 3">
    <name type="scientific">Leifsonia kafniensis</name>
    <dbReference type="NCBI Taxonomy" id="475957"/>
    <lineage>
        <taxon>Bacteria</taxon>
        <taxon>Bacillati</taxon>
        <taxon>Actinomycetota</taxon>
        <taxon>Actinomycetes</taxon>
        <taxon>Micrococcales</taxon>
        <taxon>Microbacteriaceae</taxon>
        <taxon>Leifsonia</taxon>
    </lineage>
</organism>